<dbReference type="PROSITE" id="PS00107">
    <property type="entry name" value="PROTEIN_KINASE_ATP"/>
    <property type="match status" value="1"/>
</dbReference>
<dbReference type="Gramene" id="TraesMAC7D03G04413540.2">
    <property type="protein sequence ID" value="TraesMAC7D03G04413540.2"/>
    <property type="gene ID" value="TraesMAC7D03G04413540"/>
</dbReference>
<evidence type="ECO:0000313" key="9">
    <source>
        <dbReference type="Proteomes" id="UP000019116"/>
    </source>
</evidence>
<keyword evidence="3" id="KW-0418">Kinase</keyword>
<name>A0A3B6TMT2_WHEAT</name>
<dbReference type="OMA" id="ACCSETE"/>
<dbReference type="Gramene" id="TraesCS7D02G361600.1">
    <property type="protein sequence ID" value="TraesCS7D02G361600.1"/>
    <property type="gene ID" value="TraesCS7D02G361600"/>
</dbReference>
<dbReference type="GO" id="GO:0004674">
    <property type="term" value="F:protein serine/threonine kinase activity"/>
    <property type="evidence" value="ECO:0007669"/>
    <property type="project" value="UniProtKB-KW"/>
</dbReference>
<protein>
    <recommendedName>
        <fullName evidence="7">Protein kinase domain-containing protein</fullName>
    </recommendedName>
</protein>
<dbReference type="AlphaFoldDB" id="A0A3B6TMT2"/>
<evidence type="ECO:0000256" key="5">
    <source>
        <dbReference type="PROSITE-ProRule" id="PRU10141"/>
    </source>
</evidence>
<dbReference type="Gramene" id="TraesPARA_EIv1.0_2594460.1">
    <property type="protein sequence ID" value="TraesPARA_EIv1.0_2594460.1.CDS"/>
    <property type="gene ID" value="TraesPARA_EIv1.0_2594460"/>
</dbReference>
<dbReference type="PANTHER" id="PTHR45707:SF71">
    <property type="entry name" value="PROTEIN KINASE DOMAIN-CONTAINING PROTEIN"/>
    <property type="match status" value="1"/>
</dbReference>
<dbReference type="Gramene" id="TraesCAD_scaffold_016238_01G000300.1">
    <property type="protein sequence ID" value="TraesCAD_scaffold_016238_01G000300.1"/>
    <property type="gene ID" value="TraesCAD_scaffold_016238_01G000300"/>
</dbReference>
<dbReference type="Gramene" id="TraesNOR7D03G04470420.1">
    <property type="protein sequence ID" value="TraesNOR7D03G04470420.1"/>
    <property type="gene ID" value="TraesNOR7D03G04470420"/>
</dbReference>
<dbReference type="SUPFAM" id="SSF56112">
    <property type="entry name" value="Protein kinase-like (PK-like)"/>
    <property type="match status" value="1"/>
</dbReference>
<keyword evidence="6" id="KW-0723">Serine/threonine-protein kinase</keyword>
<dbReference type="Gramene" id="TraesCS7D03G0852700.1">
    <property type="protein sequence ID" value="TraesCS7D03G0852700.1.CDS"/>
    <property type="gene ID" value="TraesCS7D03G0852700"/>
</dbReference>
<dbReference type="Gramene" id="TraesSYM7D03G04475320.2">
    <property type="protein sequence ID" value="TraesSYM7D03G04475320.2"/>
    <property type="gene ID" value="TraesSYM7D03G04475320"/>
</dbReference>
<dbReference type="Gramene" id="TraesSTA7D03G04415560.1">
    <property type="protein sequence ID" value="TraesSTA7D03G04415560.1"/>
    <property type="gene ID" value="TraesSTA7D03G04415560"/>
</dbReference>
<dbReference type="PANTHER" id="PTHR45707">
    <property type="entry name" value="C2 CALCIUM/LIPID-BINDING PLANT PHOSPHORIBOSYLTRANSFERASE FAMILY PROTEIN"/>
    <property type="match status" value="1"/>
</dbReference>
<evidence type="ECO:0000256" key="1">
    <source>
        <dbReference type="ARBA" id="ARBA00022679"/>
    </source>
</evidence>
<dbReference type="Gramene" id="TraesCLE_scaffold_021559_01G000300.1">
    <property type="protein sequence ID" value="TraesCLE_scaffold_021559_01G000300.1"/>
    <property type="gene ID" value="TraesCLE_scaffold_021559_01G000300"/>
</dbReference>
<dbReference type="InterPro" id="IPR000719">
    <property type="entry name" value="Prot_kinase_dom"/>
</dbReference>
<dbReference type="Gramene" id="TraesWEE_scaffold_149143_01G000200.1">
    <property type="protein sequence ID" value="TraesWEE_scaffold_149143_01G000200.1"/>
    <property type="gene ID" value="TraesWEE_scaffold_149143_01G000200"/>
</dbReference>
<dbReference type="Gramene" id="TraesLAC7D03G04368450.1">
    <property type="protein sequence ID" value="TraesLAC7D03G04368450.1"/>
    <property type="gene ID" value="TraesLAC7D03G04368450"/>
</dbReference>
<dbReference type="PROSITE" id="PS50011">
    <property type="entry name" value="PROTEIN_KINASE_DOM"/>
    <property type="match status" value="1"/>
</dbReference>
<dbReference type="FunFam" id="3.30.200.20:FF:000465">
    <property type="entry name" value="Cysteine-rich receptor-like protein kinase 6"/>
    <property type="match status" value="1"/>
</dbReference>
<dbReference type="STRING" id="4565.A0A3B6TMT2"/>
<keyword evidence="4 5" id="KW-0067">ATP-binding</keyword>
<keyword evidence="2 5" id="KW-0547">Nucleotide-binding</keyword>
<dbReference type="Gramene" id="TraesSTA7D03G04415560.2">
    <property type="protein sequence ID" value="TraesSTA7D03G04415560.2"/>
    <property type="gene ID" value="TraesSTA7D03G04415560"/>
</dbReference>
<dbReference type="FunFam" id="1.10.510.10:FF:000870">
    <property type="entry name" value="OSJNBa0016N04.16-like protein"/>
    <property type="match status" value="1"/>
</dbReference>
<dbReference type="Gramene" id="TraesLDM7D03G04427900.1">
    <property type="protein sequence ID" value="TraesLDM7D03G04427900.1"/>
    <property type="gene ID" value="TraesLDM7D03G04427900"/>
</dbReference>
<feature type="binding site" evidence="5">
    <location>
        <position position="62"/>
    </location>
    <ligand>
        <name>ATP</name>
        <dbReference type="ChEBI" id="CHEBI:30616"/>
    </ligand>
</feature>
<sequence>MDDESSRCDIPGCTFRDECKLSYQYLEKITNNFSTERELGAGGFGVVYKGLLPNGELIAVKKINPLTPGSGKQFENEVHHLLSLNHPNIVRCVGYCYETQHLRLKYEGKYIFIEASERLLCLEYMPKGSLDYHLADESHGLDWHKRYNIISGICYGLHYLHEEWQVNTPIVHLDLKPANILLGDDMLPKIADFGLSRLFSAQQTRVHTENSDGTRGYMAPEYINHGTITTKSDIFSLGVIIIQIITGYRKYPSPFDTELSYHDFIELVLEKWKKRLGAAALETDYQQIRSCLEMALSCMETDPMKGRQQRKFSRSLVDGDAPISMLVVLKDH</sequence>
<evidence type="ECO:0000256" key="4">
    <source>
        <dbReference type="ARBA" id="ARBA00022840"/>
    </source>
</evidence>
<comment type="similarity">
    <text evidence="6">Belongs to the protein kinase superfamily.</text>
</comment>
<evidence type="ECO:0000256" key="3">
    <source>
        <dbReference type="ARBA" id="ARBA00022777"/>
    </source>
</evidence>
<reference evidence="8" key="2">
    <citation type="submission" date="2018-10" db="UniProtKB">
        <authorList>
            <consortium name="EnsemblPlants"/>
        </authorList>
    </citation>
    <scope>IDENTIFICATION</scope>
</reference>
<dbReference type="InterPro" id="IPR011009">
    <property type="entry name" value="Kinase-like_dom_sf"/>
</dbReference>
<reference evidence="8" key="1">
    <citation type="submission" date="2018-08" db="EMBL/GenBank/DDBJ databases">
        <authorList>
            <person name="Rossello M."/>
        </authorList>
    </citation>
    <scope>NUCLEOTIDE SEQUENCE [LARGE SCALE GENOMIC DNA]</scope>
    <source>
        <strain evidence="8">cv. Chinese Spring</strain>
    </source>
</reference>
<proteinExistence type="inferred from homology"/>
<dbReference type="SMART" id="SM00220">
    <property type="entry name" value="S_TKc"/>
    <property type="match status" value="1"/>
</dbReference>
<dbReference type="GO" id="GO:0005524">
    <property type="term" value="F:ATP binding"/>
    <property type="evidence" value="ECO:0007669"/>
    <property type="project" value="UniProtKB-UniRule"/>
</dbReference>
<feature type="domain" description="Protein kinase" evidence="7">
    <location>
        <begin position="33"/>
        <end position="332"/>
    </location>
</feature>
<organism evidence="8">
    <name type="scientific">Triticum aestivum</name>
    <name type="common">Wheat</name>
    <dbReference type="NCBI Taxonomy" id="4565"/>
    <lineage>
        <taxon>Eukaryota</taxon>
        <taxon>Viridiplantae</taxon>
        <taxon>Streptophyta</taxon>
        <taxon>Embryophyta</taxon>
        <taxon>Tracheophyta</taxon>
        <taxon>Spermatophyta</taxon>
        <taxon>Magnoliopsida</taxon>
        <taxon>Liliopsida</taxon>
        <taxon>Poales</taxon>
        <taxon>Poaceae</taxon>
        <taxon>BOP clade</taxon>
        <taxon>Pooideae</taxon>
        <taxon>Triticodae</taxon>
        <taxon>Triticeae</taxon>
        <taxon>Triticinae</taxon>
        <taxon>Triticum</taxon>
    </lineage>
</organism>
<dbReference type="Gramene" id="TraesMAC7D03G04413540.1">
    <property type="protein sequence ID" value="TraesMAC7D03G04413540.1"/>
    <property type="gene ID" value="TraesMAC7D03G04413540"/>
</dbReference>
<evidence type="ECO:0000256" key="6">
    <source>
        <dbReference type="RuleBase" id="RU000304"/>
    </source>
</evidence>
<dbReference type="InterPro" id="IPR008271">
    <property type="entry name" value="Ser/Thr_kinase_AS"/>
</dbReference>
<keyword evidence="1" id="KW-0808">Transferase</keyword>
<evidence type="ECO:0000313" key="8">
    <source>
        <dbReference type="EnsemblPlants" id="TraesCS7D02G361600.1"/>
    </source>
</evidence>
<dbReference type="PROSITE" id="PS00108">
    <property type="entry name" value="PROTEIN_KINASE_ST"/>
    <property type="match status" value="1"/>
</dbReference>
<dbReference type="Gramene" id="TraesJAG7D03G04404650.1">
    <property type="protein sequence ID" value="TraesJAG7D03G04404650.1"/>
    <property type="gene ID" value="TraesJAG7D03G04404650"/>
</dbReference>
<dbReference type="InterPro" id="IPR017441">
    <property type="entry name" value="Protein_kinase_ATP_BS"/>
</dbReference>
<dbReference type="Proteomes" id="UP000019116">
    <property type="component" value="Chromosome 7D"/>
</dbReference>
<accession>A0A3B6TMT2</accession>
<dbReference type="Gramene" id="TraesARI7D03G04498050.1">
    <property type="protein sequence ID" value="TraesARI7D03G04498050.1"/>
    <property type="gene ID" value="TraesARI7D03G04498050"/>
</dbReference>
<dbReference type="Gramene" id="TraesKAR7D01G0336540.1">
    <property type="protein sequence ID" value="cds.TraesKAR7D01G0336540.1"/>
    <property type="gene ID" value="TraesKAR7D01G0336540"/>
</dbReference>
<gene>
    <name evidence="8" type="primary">LOC123167036</name>
</gene>
<dbReference type="Gene3D" id="3.30.200.20">
    <property type="entry name" value="Phosphorylase Kinase, domain 1"/>
    <property type="match status" value="1"/>
</dbReference>
<dbReference type="Gramene" id="TraesKAR7D01G0336540.2">
    <property type="protein sequence ID" value="cds.TraesKAR7D01G0336540.2"/>
    <property type="gene ID" value="TraesKAR7D01G0336540"/>
</dbReference>
<dbReference type="EnsemblPlants" id="TraesCS7D02G361600.1">
    <property type="protein sequence ID" value="TraesCS7D02G361600.1"/>
    <property type="gene ID" value="TraesCS7D02G361600"/>
</dbReference>
<dbReference type="Gramene" id="TraesRN7D0100876300.1">
    <property type="protein sequence ID" value="TraesRN7D0100876300.1"/>
    <property type="gene ID" value="TraesRN7D0100876300"/>
</dbReference>
<keyword evidence="9" id="KW-1185">Reference proteome</keyword>
<evidence type="ECO:0000256" key="2">
    <source>
        <dbReference type="ARBA" id="ARBA00022741"/>
    </source>
</evidence>
<dbReference type="Gramene" id="TraesCLE_scaffold_138524_01G000100.1">
    <property type="protein sequence ID" value="TraesCLE_scaffold_138524_01G000100.1"/>
    <property type="gene ID" value="TraesCLE_scaffold_138524_01G000100"/>
</dbReference>
<dbReference type="Gramene" id="TraesJUL7D03G04465580.1">
    <property type="protein sequence ID" value="TraesJUL7D03G04465580.1"/>
    <property type="gene ID" value="TraesJUL7D03G04465580"/>
</dbReference>
<dbReference type="Pfam" id="PF00069">
    <property type="entry name" value="Pkinase"/>
    <property type="match status" value="1"/>
</dbReference>
<dbReference type="Gramene" id="TraesNOR7D03G04470420.2">
    <property type="protein sequence ID" value="TraesNOR7D03G04470420.2"/>
    <property type="gene ID" value="TraesNOR7D03G04470420"/>
</dbReference>
<dbReference type="RefSeq" id="XP_044440811.1">
    <property type="nucleotide sequence ID" value="XM_044584876.1"/>
</dbReference>
<evidence type="ECO:0000259" key="7">
    <source>
        <dbReference type="PROSITE" id="PS50011"/>
    </source>
</evidence>
<dbReference type="SMR" id="A0A3B6TMT2"/>
<dbReference type="GeneID" id="123167036"/>
<dbReference type="KEGG" id="taes:123167036"/>
<dbReference type="Gramene" id="TraesROB_scaffold_019246_01G000100.1">
    <property type="protein sequence ID" value="TraesROB_scaffold_019246_01G000100.1"/>
    <property type="gene ID" value="TraesROB_scaffold_019246_01G000100"/>
</dbReference>
<dbReference type="Gene3D" id="1.10.510.10">
    <property type="entry name" value="Transferase(Phosphotransferase) domain 1"/>
    <property type="match status" value="1"/>
</dbReference>
<dbReference type="Gramene" id="TraesSYM7D03G04475320.1">
    <property type="protein sequence ID" value="TraesSYM7D03G04475320.1"/>
    <property type="gene ID" value="TraesSYM7D03G04475320"/>
</dbReference>